<dbReference type="SMART" id="SM00712">
    <property type="entry name" value="PUR"/>
    <property type="match status" value="1"/>
</dbReference>
<evidence type="ECO:0000256" key="1">
    <source>
        <dbReference type="ARBA" id="ARBA00009251"/>
    </source>
</evidence>
<evidence type="ECO:0000256" key="2">
    <source>
        <dbReference type="ARBA" id="ARBA00023125"/>
    </source>
</evidence>
<dbReference type="EMBL" id="OC972957">
    <property type="protein sequence ID" value="CAD7668290.1"/>
    <property type="molecule type" value="Genomic_DNA"/>
</dbReference>
<name>A0A7R9MV01_9ACAR</name>
<keyword evidence="4" id="KW-1185">Reference proteome</keyword>
<dbReference type="GO" id="GO:0000977">
    <property type="term" value="F:RNA polymerase II transcription regulatory region sequence-specific DNA binding"/>
    <property type="evidence" value="ECO:0007669"/>
    <property type="project" value="InterPro"/>
</dbReference>
<dbReference type="Gene3D" id="3.30.2450.30">
    <property type="match status" value="1"/>
</dbReference>
<dbReference type="GO" id="GO:0032422">
    <property type="term" value="F:purine-rich negative regulatory element binding"/>
    <property type="evidence" value="ECO:0007669"/>
    <property type="project" value="InterPro"/>
</dbReference>
<dbReference type="OrthoDB" id="523901at2759"/>
<dbReference type="AlphaFoldDB" id="A0A7R9MV01"/>
<accession>A0A7R9MV01</accession>
<sequence length="107" mass="12671">MSTAAEFRDHLTAFSELYASLEEKGPPNPDNLPEDGKLKSEVMVKDNRRYYLDLKENNRGRFLRVSTPLSRVLPEKLTPFCYCLDHRCRKPSQEEVRDRRLRYPRRG</sequence>
<proteinExistence type="inferred from homology"/>
<dbReference type="PANTHER" id="PTHR12611">
    <property type="entry name" value="PUR-TRANSCRIPTIONAL ACTIVATOR"/>
    <property type="match status" value="1"/>
</dbReference>
<dbReference type="EMBL" id="CAJPVJ010058132">
    <property type="protein sequence ID" value="CAG2183887.1"/>
    <property type="molecule type" value="Genomic_DNA"/>
</dbReference>
<dbReference type="GO" id="GO:0000981">
    <property type="term" value="F:DNA-binding transcription factor activity, RNA polymerase II-specific"/>
    <property type="evidence" value="ECO:0007669"/>
    <property type="project" value="TreeGrafter"/>
</dbReference>
<evidence type="ECO:0000313" key="4">
    <source>
        <dbReference type="Proteomes" id="UP000728032"/>
    </source>
</evidence>
<dbReference type="InterPro" id="IPR006628">
    <property type="entry name" value="PUR-bd_fam"/>
</dbReference>
<organism evidence="3">
    <name type="scientific">Oppiella nova</name>
    <dbReference type="NCBI Taxonomy" id="334625"/>
    <lineage>
        <taxon>Eukaryota</taxon>
        <taxon>Metazoa</taxon>
        <taxon>Ecdysozoa</taxon>
        <taxon>Arthropoda</taxon>
        <taxon>Chelicerata</taxon>
        <taxon>Arachnida</taxon>
        <taxon>Acari</taxon>
        <taxon>Acariformes</taxon>
        <taxon>Sarcoptiformes</taxon>
        <taxon>Oribatida</taxon>
        <taxon>Brachypylina</taxon>
        <taxon>Oppioidea</taxon>
        <taxon>Oppiidae</taxon>
        <taxon>Oppiella</taxon>
    </lineage>
</organism>
<gene>
    <name evidence="3" type="ORF">ONB1V03_LOCUS23307</name>
</gene>
<dbReference type="PANTHER" id="PTHR12611:SF0">
    <property type="entry name" value="PURINE-RICH BINDING PROTEIN-ALPHA, ISOFORM B"/>
    <property type="match status" value="1"/>
</dbReference>
<protein>
    <submittedName>
        <fullName evidence="3">Uncharacterized protein</fullName>
    </submittedName>
</protein>
<dbReference type="Pfam" id="PF04845">
    <property type="entry name" value="PurA"/>
    <property type="match status" value="1"/>
</dbReference>
<evidence type="ECO:0000313" key="3">
    <source>
        <dbReference type="EMBL" id="CAD7668290.1"/>
    </source>
</evidence>
<comment type="similarity">
    <text evidence="1">Belongs to the PUR DNA-binding protein family.</text>
</comment>
<dbReference type="GO" id="GO:0005634">
    <property type="term" value="C:nucleus"/>
    <property type="evidence" value="ECO:0007669"/>
    <property type="project" value="TreeGrafter"/>
</dbReference>
<dbReference type="Proteomes" id="UP000728032">
    <property type="component" value="Unassembled WGS sequence"/>
</dbReference>
<keyword evidence="2" id="KW-0238">DNA-binding</keyword>
<reference evidence="3" key="1">
    <citation type="submission" date="2020-11" db="EMBL/GenBank/DDBJ databases">
        <authorList>
            <person name="Tran Van P."/>
        </authorList>
    </citation>
    <scope>NUCLEOTIDE SEQUENCE</scope>
</reference>